<evidence type="ECO:0000256" key="1">
    <source>
        <dbReference type="SAM" id="Coils"/>
    </source>
</evidence>
<dbReference type="AlphaFoldDB" id="A0AB34IHA7"/>
<accession>A0AB34IHA7</accession>
<keyword evidence="3" id="KW-1185">Reference proteome</keyword>
<dbReference type="EMBL" id="JBGBPQ010000026">
    <property type="protein sequence ID" value="KAL1498921.1"/>
    <property type="molecule type" value="Genomic_DNA"/>
</dbReference>
<evidence type="ECO:0000313" key="2">
    <source>
        <dbReference type="EMBL" id="KAL1498921.1"/>
    </source>
</evidence>
<name>A0AB34IHA7_PRYPA</name>
<gene>
    <name evidence="2" type="ORF">AB1Y20_013442</name>
</gene>
<organism evidence="2 3">
    <name type="scientific">Prymnesium parvum</name>
    <name type="common">Toxic golden alga</name>
    <dbReference type="NCBI Taxonomy" id="97485"/>
    <lineage>
        <taxon>Eukaryota</taxon>
        <taxon>Haptista</taxon>
        <taxon>Haptophyta</taxon>
        <taxon>Prymnesiophyceae</taxon>
        <taxon>Prymnesiales</taxon>
        <taxon>Prymnesiaceae</taxon>
        <taxon>Prymnesium</taxon>
    </lineage>
</organism>
<proteinExistence type="predicted"/>
<comment type="caution">
    <text evidence="2">The sequence shown here is derived from an EMBL/GenBank/DDBJ whole genome shotgun (WGS) entry which is preliminary data.</text>
</comment>
<reference evidence="2 3" key="1">
    <citation type="journal article" date="2024" name="Science">
        <title>Giant polyketide synthase enzymes in the biosynthesis of giant marine polyether toxins.</title>
        <authorList>
            <person name="Fallon T.R."/>
            <person name="Shende V.V."/>
            <person name="Wierzbicki I.H."/>
            <person name="Pendleton A.L."/>
            <person name="Watervoot N.F."/>
            <person name="Auber R.P."/>
            <person name="Gonzalez D.J."/>
            <person name="Wisecaver J.H."/>
            <person name="Moore B.S."/>
        </authorList>
    </citation>
    <scope>NUCLEOTIDE SEQUENCE [LARGE SCALE GENOMIC DNA]</scope>
    <source>
        <strain evidence="2 3">12B1</strain>
    </source>
</reference>
<evidence type="ECO:0008006" key="4">
    <source>
        <dbReference type="Google" id="ProtNLM"/>
    </source>
</evidence>
<feature type="coiled-coil region" evidence="1">
    <location>
        <begin position="166"/>
        <end position="246"/>
    </location>
</feature>
<sequence>MKRGGVTGMFAQSKRVRQAEAARLIGRLCDLKDAAYVFFDDHAAGLAKERGLLRSWTATEKYRDLEKQLLDILRESHGIDAIDERQLRETIPNELLPESAEALVQQVLRHQRYENAARELALEAIEEAQVEHERAMHKLKLEHETEITRVKVSCDMRSTADVEAIGDHLQQTREDYDEKVTNLENKVTLLKSKLEEAAAKQHEVESKAREQLEEMEDALQEMQERVAKAEEERDLKREAAHKLKEEVIGNDRLTVANLNRIKSLEADLQASQTASFYSAVLSINRASSKSSFAIGLPPWLGGASFHVMMMPSPRTCPPLARALHVNSCLLERMVAQASEVSILSSGNKCLRAEFREVRARS</sequence>
<keyword evidence="1" id="KW-0175">Coiled coil</keyword>
<evidence type="ECO:0000313" key="3">
    <source>
        <dbReference type="Proteomes" id="UP001515480"/>
    </source>
</evidence>
<dbReference type="Proteomes" id="UP001515480">
    <property type="component" value="Unassembled WGS sequence"/>
</dbReference>
<protein>
    <recommendedName>
        <fullName evidence="4">Cilia- and flagella-associated protein 157</fullName>
    </recommendedName>
</protein>